<dbReference type="GO" id="GO:0016407">
    <property type="term" value="F:acetyltransferase activity"/>
    <property type="evidence" value="ECO:0007669"/>
    <property type="project" value="InterPro"/>
</dbReference>
<gene>
    <name evidence="2" type="ORF">CA984_32315</name>
</gene>
<protein>
    <submittedName>
        <fullName evidence="2">Arylamine N-acetyltransferase</fullName>
    </submittedName>
</protein>
<dbReference type="EMBL" id="NGFP01000199">
    <property type="protein sequence ID" value="OUC91824.1"/>
    <property type="molecule type" value="Genomic_DNA"/>
</dbReference>
<dbReference type="SUPFAM" id="SSF54001">
    <property type="entry name" value="Cysteine proteinases"/>
    <property type="match status" value="1"/>
</dbReference>
<dbReference type="Gene3D" id="3.30.2140.10">
    <property type="entry name" value="Arylamine N-acetyltransferase"/>
    <property type="match status" value="1"/>
</dbReference>
<evidence type="ECO:0000313" key="2">
    <source>
        <dbReference type="EMBL" id="OUC91824.1"/>
    </source>
</evidence>
<name>A0A243RAZ5_9ACTN</name>
<evidence type="ECO:0000313" key="3">
    <source>
        <dbReference type="Proteomes" id="UP000194761"/>
    </source>
</evidence>
<comment type="similarity">
    <text evidence="1">Belongs to the arylamine N-acetyltransferase family.</text>
</comment>
<accession>A0A243RAZ5</accession>
<comment type="caution">
    <text evidence="2">The sequence shown here is derived from an EMBL/GenBank/DDBJ whole genome shotgun (WGS) entry which is preliminary data.</text>
</comment>
<keyword evidence="3" id="KW-1185">Reference proteome</keyword>
<keyword evidence="2" id="KW-0808">Transferase</keyword>
<dbReference type="AlphaFoldDB" id="A0A243RAZ5"/>
<organism evidence="2 3">
    <name type="scientific">Streptosporangium minutum</name>
    <dbReference type="NCBI Taxonomy" id="569862"/>
    <lineage>
        <taxon>Bacteria</taxon>
        <taxon>Bacillati</taxon>
        <taxon>Actinomycetota</taxon>
        <taxon>Actinomycetes</taxon>
        <taxon>Streptosporangiales</taxon>
        <taxon>Streptosporangiaceae</taxon>
        <taxon>Streptosporangium</taxon>
    </lineage>
</organism>
<dbReference type="PANTHER" id="PTHR11786:SF0">
    <property type="entry name" value="ARYLAMINE N-ACETYLTRANSFERASE 4-RELATED"/>
    <property type="match status" value="1"/>
</dbReference>
<dbReference type="RefSeq" id="WP_086577269.1">
    <property type="nucleotide sequence ID" value="NZ_NGFP01000199.1"/>
</dbReference>
<dbReference type="InterPro" id="IPR001447">
    <property type="entry name" value="Arylamine_N-AcTrfase"/>
</dbReference>
<sequence>MLDAISTPVDLAIDDRFPGHDVVDVPGYLARLGVPHPGPPSVGALRSLHRAHVERVAYQTADIHLGRPTTIDPSATADRIVRHGWGGYCMHLNGAFSALLAALGYQVRRHRGGVQVAYDQPAPGADANHLAVTVHGLPGPENPGGSWLVDVGLGDGLHEPLPLVTGTYRQGPFTYGLRPSPVEPRGWRLDHDPGGSFVAMDFVVEQATMADFTARHVELTTSPASRFTRVLTAYRRDATGSDLMRGCVLTRVGADAGRWELGSAAEWYATLAGRFGVTLTDVPDTEREALWERVRAAHDRWRTSRARERERV</sequence>
<proteinExistence type="inferred from homology"/>
<dbReference type="Pfam" id="PF00797">
    <property type="entry name" value="Acetyltransf_2"/>
    <property type="match status" value="1"/>
</dbReference>
<dbReference type="Gene3D" id="2.40.128.150">
    <property type="entry name" value="Cysteine proteinases"/>
    <property type="match status" value="1"/>
</dbReference>
<evidence type="ECO:0000256" key="1">
    <source>
        <dbReference type="ARBA" id="ARBA00006547"/>
    </source>
</evidence>
<dbReference type="Proteomes" id="UP000194761">
    <property type="component" value="Unassembled WGS sequence"/>
</dbReference>
<dbReference type="InterPro" id="IPR038765">
    <property type="entry name" value="Papain-like_cys_pep_sf"/>
</dbReference>
<reference evidence="2 3" key="1">
    <citation type="submission" date="2017-05" db="EMBL/GenBank/DDBJ databases">
        <title>Biotechnological potential of actinobacteria isolated from South African environments.</title>
        <authorList>
            <person name="Le Roes-Hill M."/>
            <person name="Prins A."/>
            <person name="Durrell K.A."/>
        </authorList>
    </citation>
    <scope>NUCLEOTIDE SEQUENCE [LARGE SCALE GENOMIC DNA]</scope>
    <source>
        <strain evidence="2">M26</strain>
    </source>
</reference>
<dbReference type="PANTHER" id="PTHR11786">
    <property type="entry name" value="N-HYDROXYARYLAMINE O-ACETYLTRANSFERASE"/>
    <property type="match status" value="1"/>
</dbReference>